<keyword evidence="3" id="KW-1185">Reference proteome</keyword>
<dbReference type="Proteomes" id="UP000694407">
    <property type="component" value="Unplaced"/>
</dbReference>
<reference evidence="2" key="1">
    <citation type="submission" date="2025-08" db="UniProtKB">
        <authorList>
            <consortium name="Ensembl"/>
        </authorList>
    </citation>
    <scope>IDENTIFICATION</scope>
</reference>
<feature type="region of interest" description="Disordered" evidence="1">
    <location>
        <begin position="151"/>
        <end position="176"/>
    </location>
</feature>
<dbReference type="Ensembl" id="ENSMMMT00000013041.1">
    <property type="protein sequence ID" value="ENSMMMP00000011423.1"/>
    <property type="gene ID" value="ENSMMMG00000010207.1"/>
</dbReference>
<feature type="region of interest" description="Disordered" evidence="1">
    <location>
        <begin position="229"/>
        <end position="256"/>
    </location>
</feature>
<dbReference type="InterPro" id="IPR036875">
    <property type="entry name" value="Znf_CCHC_sf"/>
</dbReference>
<dbReference type="GO" id="GO:0003676">
    <property type="term" value="F:nucleic acid binding"/>
    <property type="evidence" value="ECO:0007669"/>
    <property type="project" value="InterPro"/>
</dbReference>
<evidence type="ECO:0000256" key="1">
    <source>
        <dbReference type="SAM" id="MobiDB-lite"/>
    </source>
</evidence>
<feature type="compositionally biased region" description="Polar residues" evidence="1">
    <location>
        <begin position="157"/>
        <end position="173"/>
    </location>
</feature>
<protein>
    <submittedName>
        <fullName evidence="2">Retrotransposon Gag like 4</fullName>
    </submittedName>
</protein>
<accession>A0A8C5ZAH8</accession>
<sequence length="295" mass="32862">MEKCTESPPTLQVEPSFLQGENLILQPQMQHLTEENPALRGQLMPPLTTPMMSVPYSLENLTQFHGDPASVSGFLAQVTTYLTAFKIPNSVNGTQNKLVFDYLSQQMESCGVTSGSDQSTILKQHESFVHDFQQSFDEPMKQEMNPLMNTKVDKGDTPSQNVTCTETNPSDQFQEGLAEPIQDKESVADMMGNLPDLIIQCIQLDKKHNDRPELLQSETQLPTLASLTHHQSLSSTTGLPSREESSQLRGGQLPLTPAKRARQQETHLCLYCNQADHFTRDCLAKRSRSPASTNN</sequence>
<dbReference type="GO" id="GO:0008270">
    <property type="term" value="F:zinc ion binding"/>
    <property type="evidence" value="ECO:0007669"/>
    <property type="project" value="InterPro"/>
</dbReference>
<feature type="compositionally biased region" description="Low complexity" evidence="1">
    <location>
        <begin position="229"/>
        <end position="239"/>
    </location>
</feature>
<evidence type="ECO:0000313" key="2">
    <source>
        <dbReference type="Ensembl" id="ENSMMMP00000011423.1"/>
    </source>
</evidence>
<reference evidence="2" key="2">
    <citation type="submission" date="2025-09" db="UniProtKB">
        <authorList>
            <consortium name="Ensembl"/>
        </authorList>
    </citation>
    <scope>IDENTIFICATION</scope>
</reference>
<proteinExistence type="predicted"/>
<dbReference type="SUPFAM" id="SSF57756">
    <property type="entry name" value="Retrovirus zinc finger-like domains"/>
    <property type="match status" value="1"/>
</dbReference>
<evidence type="ECO:0000313" key="3">
    <source>
        <dbReference type="Proteomes" id="UP000694407"/>
    </source>
</evidence>
<name>A0A8C5ZAH8_MARMA</name>
<dbReference type="GO" id="GO:0050890">
    <property type="term" value="P:cognition"/>
    <property type="evidence" value="ECO:0007669"/>
    <property type="project" value="Ensembl"/>
</dbReference>
<dbReference type="AlphaFoldDB" id="A0A8C5ZAH8"/>
<gene>
    <name evidence="2" type="primary">RTL4</name>
</gene>
<organism evidence="2 3">
    <name type="scientific">Marmota marmota marmota</name>
    <name type="common">Alpine marmot</name>
    <dbReference type="NCBI Taxonomy" id="9994"/>
    <lineage>
        <taxon>Eukaryota</taxon>
        <taxon>Metazoa</taxon>
        <taxon>Chordata</taxon>
        <taxon>Craniata</taxon>
        <taxon>Vertebrata</taxon>
        <taxon>Euteleostomi</taxon>
        <taxon>Mammalia</taxon>
        <taxon>Eutheria</taxon>
        <taxon>Euarchontoglires</taxon>
        <taxon>Glires</taxon>
        <taxon>Rodentia</taxon>
        <taxon>Sciuromorpha</taxon>
        <taxon>Sciuridae</taxon>
        <taxon>Xerinae</taxon>
        <taxon>Marmotini</taxon>
        <taxon>Marmota</taxon>
    </lineage>
</organism>
<dbReference type="GO" id="GO:0042415">
    <property type="term" value="P:norepinephrine metabolic process"/>
    <property type="evidence" value="ECO:0007669"/>
    <property type="project" value="Ensembl"/>
</dbReference>
<dbReference type="GeneTree" id="ENSGT00940000163925"/>